<dbReference type="Gene3D" id="3.40.50.300">
    <property type="entry name" value="P-loop containing nucleotide triphosphate hydrolases"/>
    <property type="match status" value="1"/>
</dbReference>
<dbReference type="SUPFAM" id="SSF52058">
    <property type="entry name" value="L domain-like"/>
    <property type="match status" value="1"/>
</dbReference>
<proteinExistence type="predicted"/>
<dbReference type="PANTHER" id="PTHR15140">
    <property type="entry name" value="TUBULIN-SPECIFIC CHAPERONE E"/>
    <property type="match status" value="1"/>
</dbReference>
<reference evidence="3 4" key="1">
    <citation type="submission" date="2019-07" db="EMBL/GenBank/DDBJ databases">
        <title>De Novo Assembly of kiwifruit Actinidia rufa.</title>
        <authorList>
            <person name="Sugita-Konishi S."/>
            <person name="Sato K."/>
            <person name="Mori E."/>
            <person name="Abe Y."/>
            <person name="Kisaki G."/>
            <person name="Hamano K."/>
            <person name="Suezawa K."/>
            <person name="Otani M."/>
            <person name="Fukuda T."/>
            <person name="Manabe T."/>
            <person name="Gomi K."/>
            <person name="Tabuchi M."/>
            <person name="Akimitsu K."/>
            <person name="Kataoka I."/>
        </authorList>
    </citation>
    <scope>NUCLEOTIDE SEQUENCE [LARGE SCALE GENOMIC DNA]</scope>
    <source>
        <strain evidence="4">cv. Fuchu</strain>
    </source>
</reference>
<evidence type="ECO:0000313" key="3">
    <source>
        <dbReference type="EMBL" id="GFY94782.1"/>
    </source>
</evidence>
<dbReference type="EMBL" id="BJWL01000010">
    <property type="protein sequence ID" value="GFY94782.1"/>
    <property type="molecule type" value="Genomic_DNA"/>
</dbReference>
<evidence type="ECO:0000259" key="2">
    <source>
        <dbReference type="Pfam" id="PF00931"/>
    </source>
</evidence>
<dbReference type="AlphaFoldDB" id="A0A7J0F7U9"/>
<dbReference type="PANTHER" id="PTHR15140:SF37">
    <property type="entry name" value="UBIQUITIN-LIKE DOMAIN-CONTAINING PROTEIN"/>
    <property type="match status" value="1"/>
</dbReference>
<name>A0A7J0F7U9_9ERIC</name>
<feature type="region of interest" description="Disordered" evidence="1">
    <location>
        <begin position="1"/>
        <end position="44"/>
    </location>
</feature>
<gene>
    <name evidence="3" type="ORF">Acr_10g0001670</name>
</gene>
<dbReference type="OrthoDB" id="1743638at2759"/>
<dbReference type="SUPFAM" id="SSF52540">
    <property type="entry name" value="P-loop containing nucleoside triphosphate hydrolases"/>
    <property type="match status" value="1"/>
</dbReference>
<dbReference type="Gene3D" id="3.80.10.10">
    <property type="entry name" value="Ribonuclease Inhibitor"/>
    <property type="match status" value="1"/>
</dbReference>
<evidence type="ECO:0000256" key="1">
    <source>
        <dbReference type="SAM" id="MobiDB-lite"/>
    </source>
</evidence>
<protein>
    <recommendedName>
        <fullName evidence="2">NB-ARC domain-containing protein</fullName>
    </recommendedName>
</protein>
<dbReference type="Proteomes" id="UP000585474">
    <property type="component" value="Unassembled WGS sequence"/>
</dbReference>
<accession>A0A7J0F7U9</accession>
<dbReference type="InterPro" id="IPR032675">
    <property type="entry name" value="LRR_dom_sf"/>
</dbReference>
<dbReference type="InterPro" id="IPR027417">
    <property type="entry name" value="P-loop_NTPase"/>
</dbReference>
<sequence length="365" mass="42499">MVPNTGEGERREKKSGRWPNPGPSPGAKQGSSTRTKKSFKNPTTKEKFEMLKNMKEEYLESYLCDFLKGHRYLMVSADVWDIEAWESLRKGFANNNKGNRIIITTEKFVVEHCNERSTYVHELPFLQEEERWELFWKKVFQSHNEADDKMGCHQENIPMSGQRYKSTSSAMQGMDQMEFDPMDLINLQELNVLLVGESNRFTLDSTGRLKSLQSFGLTSLDNGSAWFPPLQPLSHCQHLLQMRLCNKDEHLLKPTELQEFQPNLKFLFSVTRGMREDPMAIFEKLPKLTILELYYYHGNKFACTAGGFPQLQFLHDFRGDVEELQLEGGGMPLLKDLRVEDLVRIPERLRSIPALPRDNYFEWPY</sequence>
<keyword evidence="4" id="KW-1185">Reference proteome</keyword>
<dbReference type="InterPro" id="IPR002182">
    <property type="entry name" value="NB-ARC"/>
</dbReference>
<dbReference type="Pfam" id="PF00931">
    <property type="entry name" value="NB-ARC"/>
    <property type="match status" value="1"/>
</dbReference>
<feature type="domain" description="NB-ARC" evidence="2">
    <location>
        <begin position="50"/>
        <end position="143"/>
    </location>
</feature>
<evidence type="ECO:0000313" key="4">
    <source>
        <dbReference type="Proteomes" id="UP000585474"/>
    </source>
</evidence>
<dbReference type="GO" id="GO:0043531">
    <property type="term" value="F:ADP binding"/>
    <property type="evidence" value="ECO:0007669"/>
    <property type="project" value="InterPro"/>
</dbReference>
<comment type="caution">
    <text evidence="3">The sequence shown here is derived from an EMBL/GenBank/DDBJ whole genome shotgun (WGS) entry which is preliminary data.</text>
</comment>
<organism evidence="3 4">
    <name type="scientific">Actinidia rufa</name>
    <dbReference type="NCBI Taxonomy" id="165716"/>
    <lineage>
        <taxon>Eukaryota</taxon>
        <taxon>Viridiplantae</taxon>
        <taxon>Streptophyta</taxon>
        <taxon>Embryophyta</taxon>
        <taxon>Tracheophyta</taxon>
        <taxon>Spermatophyta</taxon>
        <taxon>Magnoliopsida</taxon>
        <taxon>eudicotyledons</taxon>
        <taxon>Gunneridae</taxon>
        <taxon>Pentapetalae</taxon>
        <taxon>asterids</taxon>
        <taxon>Ericales</taxon>
        <taxon>Actinidiaceae</taxon>
        <taxon>Actinidia</taxon>
    </lineage>
</organism>